<dbReference type="SMART" id="SM00276">
    <property type="entry name" value="GLECT"/>
    <property type="match status" value="1"/>
</dbReference>
<protein>
    <submittedName>
        <fullName evidence="2">Galectin family protein</fullName>
    </submittedName>
</protein>
<dbReference type="PANTHER" id="PTHR11346:SF147">
    <property type="entry name" value="GALECTIN"/>
    <property type="match status" value="1"/>
</dbReference>
<dbReference type="PANTHER" id="PTHR11346">
    <property type="entry name" value="GALECTIN"/>
    <property type="match status" value="1"/>
</dbReference>
<gene>
    <name evidence="2" type="ORF">ABWT76_003422</name>
</gene>
<organism evidence="2">
    <name type="scientific">Planktothricoides raciborskii GIHE-MW2</name>
    <dbReference type="NCBI Taxonomy" id="2792601"/>
    <lineage>
        <taxon>Bacteria</taxon>
        <taxon>Bacillati</taxon>
        <taxon>Cyanobacteriota</taxon>
        <taxon>Cyanophyceae</taxon>
        <taxon>Oscillatoriophycideae</taxon>
        <taxon>Oscillatoriales</taxon>
        <taxon>Oscillatoriaceae</taxon>
        <taxon>Planktothricoides</taxon>
    </lineage>
</organism>
<evidence type="ECO:0000313" key="2">
    <source>
        <dbReference type="EMBL" id="XCM34788.1"/>
    </source>
</evidence>
<dbReference type="SUPFAM" id="SSF49899">
    <property type="entry name" value="Concanavalin A-like lectins/glucanases"/>
    <property type="match status" value="1"/>
</dbReference>
<dbReference type="GO" id="GO:0030246">
    <property type="term" value="F:carbohydrate binding"/>
    <property type="evidence" value="ECO:0007669"/>
    <property type="project" value="InterPro"/>
</dbReference>
<sequence>MSILSTTMPDLGVGYVVKWSYISPSDGAGSTVINLKCGQDIALHLNPRYINGCVVLNSQLGGGWGPEERPAGFPLVKGVETALFITILPGEFEVKAEVSGQAPWVYKYKHRTAVEKLDGIEVGFAYGAENTAKFKDFYVLKAF</sequence>
<evidence type="ECO:0000259" key="1">
    <source>
        <dbReference type="PROSITE" id="PS51304"/>
    </source>
</evidence>
<dbReference type="InterPro" id="IPR044156">
    <property type="entry name" value="Galectin-like"/>
</dbReference>
<dbReference type="InterPro" id="IPR001079">
    <property type="entry name" value="Galectin_CRD"/>
</dbReference>
<proteinExistence type="predicted"/>
<dbReference type="RefSeq" id="WP_354634676.1">
    <property type="nucleotide sequence ID" value="NZ_CP159837.1"/>
</dbReference>
<dbReference type="EMBL" id="CP159837">
    <property type="protein sequence ID" value="XCM34788.1"/>
    <property type="molecule type" value="Genomic_DNA"/>
</dbReference>
<dbReference type="Gene3D" id="2.60.120.200">
    <property type="match status" value="1"/>
</dbReference>
<dbReference type="PROSITE" id="PS51304">
    <property type="entry name" value="GALECTIN"/>
    <property type="match status" value="1"/>
</dbReference>
<name>A0AAU8J6N3_9CYAN</name>
<feature type="domain" description="Galectin" evidence="1">
    <location>
        <begin position="3"/>
        <end position="143"/>
    </location>
</feature>
<dbReference type="Pfam" id="PF00337">
    <property type="entry name" value="Gal-bind_lectin"/>
    <property type="match status" value="1"/>
</dbReference>
<accession>A0AAU8J6N3</accession>
<dbReference type="SMART" id="SM00908">
    <property type="entry name" value="Gal-bind_lectin"/>
    <property type="match status" value="1"/>
</dbReference>
<dbReference type="CDD" id="cd00070">
    <property type="entry name" value="GLECT"/>
    <property type="match status" value="1"/>
</dbReference>
<dbReference type="AlphaFoldDB" id="A0AAU8J6N3"/>
<reference evidence="2" key="1">
    <citation type="submission" date="2024-07" db="EMBL/GenBank/DDBJ databases">
        <authorList>
            <person name="Kim Y.J."/>
            <person name="Jeong J.Y."/>
        </authorList>
    </citation>
    <scope>NUCLEOTIDE SEQUENCE</scope>
    <source>
        <strain evidence="2">GIHE-MW2</strain>
    </source>
</reference>
<dbReference type="InterPro" id="IPR013320">
    <property type="entry name" value="ConA-like_dom_sf"/>
</dbReference>